<proteinExistence type="predicted"/>
<evidence type="ECO:0000256" key="1">
    <source>
        <dbReference type="SAM" id="MobiDB-lite"/>
    </source>
</evidence>
<gene>
    <name evidence="2" type="ORF">BCR41DRAFT_420212</name>
</gene>
<dbReference type="AlphaFoldDB" id="A0A1Y2GV90"/>
<reference evidence="2 3" key="1">
    <citation type="submission" date="2016-07" db="EMBL/GenBank/DDBJ databases">
        <title>Pervasive Adenine N6-methylation of Active Genes in Fungi.</title>
        <authorList>
            <consortium name="DOE Joint Genome Institute"/>
            <person name="Mondo S.J."/>
            <person name="Dannebaum R.O."/>
            <person name="Kuo R.C."/>
            <person name="Labutti K."/>
            <person name="Haridas S."/>
            <person name="Kuo A."/>
            <person name="Salamov A."/>
            <person name="Ahrendt S.R."/>
            <person name="Lipzen A."/>
            <person name="Sullivan W."/>
            <person name="Andreopoulos W.B."/>
            <person name="Clum A."/>
            <person name="Lindquist E."/>
            <person name="Daum C."/>
            <person name="Ramamoorthy G.K."/>
            <person name="Gryganskyi A."/>
            <person name="Culley D."/>
            <person name="Magnuson J.K."/>
            <person name="James T.Y."/>
            <person name="O'Malley M.A."/>
            <person name="Stajich J.E."/>
            <person name="Spatafora J.W."/>
            <person name="Visel A."/>
            <person name="Grigoriev I.V."/>
        </authorList>
    </citation>
    <scope>NUCLEOTIDE SEQUENCE [LARGE SCALE GENOMIC DNA]</scope>
    <source>
        <strain evidence="2 3">NRRL 3116</strain>
    </source>
</reference>
<dbReference type="OrthoDB" id="2357239at2759"/>
<comment type="caution">
    <text evidence="2">The sequence shown here is derived from an EMBL/GenBank/DDBJ whole genome shotgun (WGS) entry which is preliminary data.</text>
</comment>
<keyword evidence="3" id="KW-1185">Reference proteome</keyword>
<evidence type="ECO:0000313" key="2">
    <source>
        <dbReference type="EMBL" id="ORZ24981.1"/>
    </source>
</evidence>
<sequence length="420" mass="47664">MESEFDTSQEQQQQQKPPFYVQYNQIGPPLRAMECATEARFIESLFLIADDARDTYQTHIVRGIPNFPSFYSLIRFVNLKIDLYNESNTQSSNRNSDNSSNSGSISTCALPTTLTKDNKVMNQYGRSRSPWIQLINQPYRILTTITAIGKTSLRSQHQFITVPQSQVKRDFNDREQDKMYERLEPGDEPPRQFASVDGGQVFVKFETNEQGQGFFRPDPCPFKPYPVIGPKLAQMILEKGPEEVKERPKNAFKIKLRLRESDEDELGHVTNSRYAGLLYDVLFYGIQQGYYANGSGPFTTPEPLVKDATTTTTTTMLTTTTTTNTESRSGLRTESTNIAVPAGARFYKDANVHEVFVGYQHELKVRDGVYAWSWVEREKIHNGLDVIQIQVCSSNDGSEKIISLWRAIIGETSRPSKASL</sequence>
<protein>
    <submittedName>
        <fullName evidence="2">Uncharacterized protein</fullName>
    </submittedName>
</protein>
<dbReference type="RefSeq" id="XP_021883962.1">
    <property type="nucleotide sequence ID" value="XM_022029865.1"/>
</dbReference>
<dbReference type="EMBL" id="MCFF01000008">
    <property type="protein sequence ID" value="ORZ24981.1"/>
    <property type="molecule type" value="Genomic_DNA"/>
</dbReference>
<dbReference type="SUPFAM" id="SSF54637">
    <property type="entry name" value="Thioesterase/thiol ester dehydrase-isomerase"/>
    <property type="match status" value="1"/>
</dbReference>
<dbReference type="InterPro" id="IPR029069">
    <property type="entry name" value="HotDog_dom_sf"/>
</dbReference>
<dbReference type="GeneID" id="33571708"/>
<feature type="compositionally biased region" description="Low complexity" evidence="1">
    <location>
        <begin position="88"/>
        <end position="106"/>
    </location>
</feature>
<organism evidence="2 3">
    <name type="scientific">Lobosporangium transversale</name>
    <dbReference type="NCBI Taxonomy" id="64571"/>
    <lineage>
        <taxon>Eukaryota</taxon>
        <taxon>Fungi</taxon>
        <taxon>Fungi incertae sedis</taxon>
        <taxon>Mucoromycota</taxon>
        <taxon>Mortierellomycotina</taxon>
        <taxon>Mortierellomycetes</taxon>
        <taxon>Mortierellales</taxon>
        <taxon>Mortierellaceae</taxon>
        <taxon>Lobosporangium</taxon>
    </lineage>
</organism>
<evidence type="ECO:0000313" key="3">
    <source>
        <dbReference type="Proteomes" id="UP000193648"/>
    </source>
</evidence>
<name>A0A1Y2GV90_9FUNG</name>
<feature type="region of interest" description="Disordered" evidence="1">
    <location>
        <begin position="88"/>
        <end position="108"/>
    </location>
</feature>
<accession>A0A1Y2GV90</accession>
<dbReference type="Proteomes" id="UP000193648">
    <property type="component" value="Unassembled WGS sequence"/>
</dbReference>
<dbReference type="InParanoid" id="A0A1Y2GV90"/>